<dbReference type="PROSITE" id="PS50237">
    <property type="entry name" value="HECT"/>
    <property type="match status" value="1"/>
</dbReference>
<dbReference type="GO" id="GO:0000209">
    <property type="term" value="P:protein polyubiquitination"/>
    <property type="evidence" value="ECO:0007669"/>
    <property type="project" value="TreeGrafter"/>
</dbReference>
<dbReference type="GO" id="GO:0006511">
    <property type="term" value="P:ubiquitin-dependent protein catabolic process"/>
    <property type="evidence" value="ECO:0007669"/>
    <property type="project" value="TreeGrafter"/>
</dbReference>
<evidence type="ECO:0000256" key="7">
    <source>
        <dbReference type="SAM" id="MobiDB-lite"/>
    </source>
</evidence>
<keyword evidence="5 6" id="KW-0833">Ubl conjugation pathway</keyword>
<sequence>MEGECDSDITLHDLPQSKPTLDFSLHPSRSTFRFIIPSRQQDLDPPLLTTKECNMELVRNEGTTLSLYHSRPKQNRLRRTLAWMRNYASYFPLTPDYPYSSNTYNTSFKHSYSSSEASAVITPLSLTSDTRSNPPPPSRPSSAGSNEVQAFLQKCCSDFTDPVALKQYTQLLRENDSLLPSELVTASFVSKVKDCLVEFSNTLSNNYSVPGTLNISQKQFLTELLKRINKFFLSNSRRYESALAFVRALWPFWLYVSQISDKAICDAVSANFNTISKFYSINVSRRVGEYVQAMKALESAQKEQETVPNGSRESAGKSDEANSVAIPPIDNAIASLPSHSLLRRLSDITFKVTLLQPASCKLVCQLLTICNDLVSYHPELRLLIQGSVTFESLQSLPLSVESVKIAGYTSSKVFLLQAQRVYRKYGDDVSAETDLDDLTLLLHDYYIRVIRSLTDDETTNLDCLSSTAHSPSSCMPKENKPDETITDMFYKRGKEVDKAVLNAINLLKERARDDAISSAFSGSDGSSDEDDAAVAAELARLMAAPPPETESNTDGSATISTNTSTDTSREDSDCVSGSTNEPDALLPNSLCTVVEPSITEAMVIAEPVTEAAVAVTGDTIETQESPPPPLPADQQSGMEDKLETDGFESDVYDIRQMRAISDTYVSNWLKHNFLEDPPSVSLESRMRHMCIFLSSVSVLLSGEKSEPIGTDSQSAQSLLECEEDMLSQALERLSTLFIASMPLTGRPSDTDITAIHGFLCIFSHCTGLGFVGELECINFDTFLQVLQHVDLYSGTIRSVSKYIQSMSMLQNEDIRESLVGYDKKIFDFILKKSSALDDAYYLNAENPGPTRNTEASYQGSKIQNADTLSATVRDLQRLIEKQCNMTVCEFVSSCLIEHQCLNCIILDLIIRSQKDFSAFLVANPDQLLQILHVCKDKLLDGVPAKELVSENIDVTIGNRLSYFLLMLFIFSLLDADTIVRSMQPLLTPVATTEGTNLDASASECDVARMEQQHVAPEPAHSISKFTLDNIVTLFCTYLQSICKHSQQYSTDRSITYALATINRQARSNVKTIRMPFELFRNKVEGNIYFVEGTNVAKLLTIITEPCYSGLFEKSYTLIPKLKVRSDAGGIARRLLTTGHVALTTMRTLNTDLYDRIKLMTRRERIDDLRYVDKAIPRVLLASLFLDRVSKARIPISASPLESLLMTLEYLVHKKLIAHLADPPDGDSALARDVFCFPAGVKTKVSSFIVSLFTLSKHPISMTLSYALFHWLELPATDLALFYNSLERIPNFSFVNISTEKVAAALAAKDDPESLDIVDPHSAEQAPVSLLAQQGSSEIPAESQPQSEMPASNLVSSASADTLDQSLMQSPNDRLSVSLATQSTCTLQCQAQLTLEEYTSLAQLFYRSFTHVVVTMLFALGNWRCYQLGQFLYLPAERISQLQGKALSIPDRLTTLNSLSVILGEIEAIVAFIPLVQQTLPIVALLSGCLAHIDEAIFLGNEPIMRTLFRVLLPGDLYFSLVRPPSAQPGQMHSLTSSLATKPLSAGGSILPARPLSSSLTNKAGYFVPGSINNSRGGISVSLKTKQTVLTCLRSTLMSVIQSYAFSTGPPTYPFYNIYTNELLQFSQLEICSIYLIGWLRLTQSLTLCYDSALVSQLITMLSYFPQLRYGNQRDIPEEATEPERVTSFNAFSSLTSNATPLMHTNSPALRPSSRASTTSKPALRGASGASSSSPRSISGLFSPNFNMVSTPFIALLFPAFTFDGAVSNSVGWIIYHFLLSYVKSGGLEGMLHQVHIAEESVSLACVSEHATESRSEKYIESLTSYFDAQIESISACKNICSLVSALVPVLQYDMLHLNDSSAQLGHKLPAHILQGMLMNLPETVCNTGEHSFDEPNSTSRMAKILIPLSAPLGAFSTAGCFAIDLPTTQASKTDSTEVDNEVERVDSKEKISEQEMGTKMVDIYISVSSKSGSSPETHFSYLSAESTLADAWTSYQVFLTSEYNDYFFLQSHAIIDPACLHGDHLGMLFALCSYNTWFRVLLDPLYRRSTLVRCVDDKTDPYYALYSEVQQAHRCYCLEAGHLSGIWFGVDLIAITRILRDPDAEVDDADIAHRKQLCLLKRACIYITELKEVLRVKSVAEGSFSHLFAQQTAIKSVEENTILGLVQPASGIDGYTIAQILIEDLAAQSKPEYNSMMFLSALGDVYLNGAALFMLSFDDKLFMFRHIMRLSSNCYLPEQTMSETMVEATKYVPAQSTTLEISVRRDAPLQSLVEYLDQNIAGSQAALQKPWRVAFVDENALDLHGPRQEYMNLVTSDLMSHCQAFSRKNYLPKACKVGAGSVTRRQVGYLEYMVLAYLISRSITEFLSLSFDIPVTLLRRILGLPFKAQDIMLSSPEMYYGNLIALLNVDKSKFEDCVGLDITDVPFDDTIDTEHATIRCFGDAMDHVNMMVTEITAHRSAPINAVAKLVQRSLPSVDLRIFTPVELGLVISGINELPPNQLISLFKWVHPPSDTSSALVSQATELAFSNVINDLTHEERSEFLCFVTGSSRIPPIGFEPELKVQRLSADGETPETRPEDIDIKKLRLPSASTCFHSLKLPPYCSPTDLKRALKISISEGKTFEFA</sequence>
<organism evidence="9 10">
    <name type="scientific">Giardia duodenalis assemblage B</name>
    <dbReference type="NCBI Taxonomy" id="1394984"/>
    <lineage>
        <taxon>Eukaryota</taxon>
        <taxon>Metamonada</taxon>
        <taxon>Diplomonadida</taxon>
        <taxon>Hexamitidae</taxon>
        <taxon>Giardiinae</taxon>
        <taxon>Giardia</taxon>
    </lineage>
</organism>
<comment type="pathway">
    <text evidence="2">Protein modification; protein ubiquitination.</text>
</comment>
<dbReference type="InterPro" id="IPR035983">
    <property type="entry name" value="Hect_E3_ubiquitin_ligase"/>
</dbReference>
<feature type="active site" description="Glycyl thioester intermediate" evidence="6">
    <location>
        <position position="2594"/>
    </location>
</feature>
<dbReference type="Gene3D" id="3.90.1750.10">
    <property type="entry name" value="Hect, E3 ligase catalytic domains"/>
    <property type="match status" value="1"/>
</dbReference>
<comment type="caution">
    <text evidence="9">The sequence shown here is derived from an EMBL/GenBank/DDBJ whole genome shotgun (WGS) entry which is preliminary data.</text>
</comment>
<evidence type="ECO:0000256" key="5">
    <source>
        <dbReference type="ARBA" id="ARBA00022786"/>
    </source>
</evidence>
<dbReference type="GO" id="GO:0061630">
    <property type="term" value="F:ubiquitin protein ligase activity"/>
    <property type="evidence" value="ECO:0007669"/>
    <property type="project" value="UniProtKB-EC"/>
</dbReference>
<dbReference type="PANTHER" id="PTHR11254:SF67">
    <property type="entry name" value="E3 UBIQUITIN-PROTEIN LIGASE HUWE1"/>
    <property type="match status" value="1"/>
</dbReference>
<evidence type="ECO:0000313" key="10">
    <source>
        <dbReference type="Proteomes" id="UP000070089"/>
    </source>
</evidence>
<dbReference type="PANTHER" id="PTHR11254">
    <property type="entry name" value="HECT DOMAIN UBIQUITIN-PROTEIN LIGASE"/>
    <property type="match status" value="1"/>
</dbReference>
<dbReference type="GO" id="GO:0005737">
    <property type="term" value="C:cytoplasm"/>
    <property type="evidence" value="ECO:0007669"/>
    <property type="project" value="TreeGrafter"/>
</dbReference>
<comment type="catalytic activity">
    <reaction evidence="1">
        <text>S-ubiquitinyl-[E2 ubiquitin-conjugating enzyme]-L-cysteine + [acceptor protein]-L-lysine = [E2 ubiquitin-conjugating enzyme]-L-cysteine + N(6)-ubiquitinyl-[acceptor protein]-L-lysine.</text>
        <dbReference type="EC" id="2.3.2.26"/>
    </reaction>
</comment>
<feature type="domain" description="HECT" evidence="8">
    <location>
        <begin position="2283"/>
        <end position="2626"/>
    </location>
</feature>
<feature type="compositionally biased region" description="Low complexity" evidence="7">
    <location>
        <begin position="1721"/>
        <end position="1735"/>
    </location>
</feature>
<feature type="region of interest" description="Disordered" evidence="7">
    <location>
        <begin position="301"/>
        <end position="322"/>
    </location>
</feature>
<reference evidence="9 10" key="1">
    <citation type="journal article" date="2015" name="Mol. Biochem. Parasitol.">
        <title>Identification of polymorphic genes for use in assemblage B genotyping assays through comparative genomics of multiple assemblage B Giardia duodenalis isolates.</title>
        <authorList>
            <person name="Wielinga C."/>
            <person name="Thompson R.C."/>
            <person name="Monis P."/>
            <person name="Ryan U."/>
        </authorList>
    </citation>
    <scope>NUCLEOTIDE SEQUENCE [LARGE SCALE GENOMIC DNA]</scope>
    <source>
        <strain evidence="9 10">BAH15c1</strain>
    </source>
</reference>
<dbReference type="Gene3D" id="3.30.2410.10">
    <property type="entry name" value="Hect, E3 ligase catalytic domain"/>
    <property type="match status" value="1"/>
</dbReference>
<dbReference type="EMBL" id="JXTI01000022">
    <property type="protein sequence ID" value="KWX14800.1"/>
    <property type="molecule type" value="Genomic_DNA"/>
</dbReference>
<evidence type="ECO:0000313" key="9">
    <source>
        <dbReference type="EMBL" id="KWX14800.1"/>
    </source>
</evidence>
<accession>A0A132NXL3</accession>
<dbReference type="InterPro" id="IPR050409">
    <property type="entry name" value="E3_ubiq-protein_ligase"/>
</dbReference>
<dbReference type="GO" id="GO:0016874">
    <property type="term" value="F:ligase activity"/>
    <property type="evidence" value="ECO:0007669"/>
    <property type="project" value="UniProtKB-KW"/>
</dbReference>
<evidence type="ECO:0000256" key="6">
    <source>
        <dbReference type="PROSITE-ProRule" id="PRU00104"/>
    </source>
</evidence>
<keyword evidence="4" id="KW-0808">Transferase</keyword>
<evidence type="ECO:0000256" key="3">
    <source>
        <dbReference type="ARBA" id="ARBA00012485"/>
    </source>
</evidence>
<evidence type="ECO:0000256" key="1">
    <source>
        <dbReference type="ARBA" id="ARBA00000885"/>
    </source>
</evidence>
<dbReference type="InterPro" id="IPR000569">
    <property type="entry name" value="HECT_dom"/>
</dbReference>
<protein>
    <recommendedName>
        <fullName evidence="3">HECT-type E3 ubiquitin transferase</fullName>
        <ecNumber evidence="3">2.3.2.26</ecNumber>
    </recommendedName>
</protein>
<proteinExistence type="predicted"/>
<name>A0A132NXL3_GIAIN</name>
<keyword evidence="9" id="KW-0436">Ligase</keyword>
<evidence type="ECO:0000256" key="2">
    <source>
        <dbReference type="ARBA" id="ARBA00004906"/>
    </source>
</evidence>
<feature type="compositionally biased region" description="Polar residues" evidence="7">
    <location>
        <begin position="1697"/>
        <end position="1720"/>
    </location>
</feature>
<dbReference type="SUPFAM" id="SSF56204">
    <property type="entry name" value="Hect, E3 ligase catalytic domain"/>
    <property type="match status" value="1"/>
</dbReference>
<feature type="region of interest" description="Disordered" evidence="7">
    <location>
        <begin position="544"/>
        <end position="586"/>
    </location>
</feature>
<gene>
    <name evidence="9" type="ORF">QR46_1161</name>
</gene>
<feature type="compositionally biased region" description="Polar residues" evidence="7">
    <location>
        <begin position="549"/>
        <end position="566"/>
    </location>
</feature>
<dbReference type="Pfam" id="PF00632">
    <property type="entry name" value="HECT"/>
    <property type="match status" value="1"/>
</dbReference>
<dbReference type="SMART" id="SM00119">
    <property type="entry name" value="HECTc"/>
    <property type="match status" value="1"/>
</dbReference>
<feature type="region of interest" description="Disordered" evidence="7">
    <location>
        <begin position="1697"/>
        <end position="1735"/>
    </location>
</feature>
<dbReference type="VEuPathDB" id="GiardiaDB:QR46_1161"/>
<evidence type="ECO:0000259" key="8">
    <source>
        <dbReference type="PROSITE" id="PS50237"/>
    </source>
</evidence>
<dbReference type="EC" id="2.3.2.26" evidence="3"/>
<evidence type="ECO:0000256" key="4">
    <source>
        <dbReference type="ARBA" id="ARBA00022679"/>
    </source>
</evidence>
<dbReference type="OrthoDB" id="8068875at2759"/>
<dbReference type="Proteomes" id="UP000070089">
    <property type="component" value="Unassembled WGS sequence"/>
</dbReference>
<feature type="region of interest" description="Disordered" evidence="7">
    <location>
        <begin position="125"/>
        <end position="144"/>
    </location>
</feature>